<evidence type="ECO:0000256" key="1">
    <source>
        <dbReference type="ARBA" id="ARBA00004141"/>
    </source>
</evidence>
<keyword evidence="4 6" id="KW-0472">Membrane</keyword>
<organism evidence="7 8">
    <name type="scientific">Mizuhopecten yessoensis</name>
    <name type="common">Japanese scallop</name>
    <name type="synonym">Patinopecten yessoensis</name>
    <dbReference type="NCBI Taxonomy" id="6573"/>
    <lineage>
        <taxon>Eukaryota</taxon>
        <taxon>Metazoa</taxon>
        <taxon>Spiralia</taxon>
        <taxon>Lophotrochozoa</taxon>
        <taxon>Mollusca</taxon>
        <taxon>Bivalvia</taxon>
        <taxon>Autobranchia</taxon>
        <taxon>Pteriomorphia</taxon>
        <taxon>Pectinida</taxon>
        <taxon>Pectinoidea</taxon>
        <taxon>Pectinidae</taxon>
        <taxon>Mizuhopecten</taxon>
    </lineage>
</organism>
<dbReference type="InterPro" id="IPR018499">
    <property type="entry name" value="Tetraspanin/Peripherin"/>
</dbReference>
<dbReference type="PANTHER" id="PTHR19282">
    <property type="entry name" value="TETRASPANIN"/>
    <property type="match status" value="1"/>
</dbReference>
<evidence type="ECO:0000313" key="8">
    <source>
        <dbReference type="Proteomes" id="UP000242188"/>
    </source>
</evidence>
<gene>
    <name evidence="7" type="ORF">KP79_PYT08577</name>
</gene>
<dbReference type="AlphaFoldDB" id="A0A210PUN1"/>
<evidence type="ECO:0000256" key="6">
    <source>
        <dbReference type="SAM" id="Phobius"/>
    </source>
</evidence>
<dbReference type="SUPFAM" id="SSF48652">
    <property type="entry name" value="Tetraspanin"/>
    <property type="match status" value="1"/>
</dbReference>
<feature type="transmembrane region" description="Helical" evidence="6">
    <location>
        <begin position="377"/>
        <end position="400"/>
    </location>
</feature>
<sequence length="419" mass="47223">MEPTKMPEIIEADSSASNHRPMANCNNFEEVNSLPRKPDTQWGESTASKQPMDEPPYYREQHRNRFNDTSRSLRHALHSEMEIMGNGARPLSRGTSKKSSNHYHNNHSHRGYMEQQRHQKIRLKREPTRNCVSYLTGILHCYNVFLLVLGSGVLAVGVWLLVKDYNSREISAIVGSRLFEYLTYGLTAGGGAVAILAFCGCCGTMRQDKFVLGFYGTVLTLVILMLFAGFALGLTFRSELKEDLTEHFKSSIIKHYGVDVERNSFNRLVTDAWDAMQRTLQCCGAVGDEDSLFSWAIYKLHSDWYAVEMRDKQNKPYVPESCCVTGMSKLDCQGLGKIRRGFPVKGPGQSYVEEANDALMKKGCYDRALDYIENNSMYITIVAGAVPLLLIVGMIISFYLCCKVSNEDEDSEDGDEVEV</sequence>
<comment type="subcellular location">
    <subcellularLocation>
        <location evidence="1">Membrane</location>
        <topology evidence="1">Multi-pass membrane protein</topology>
    </subcellularLocation>
</comment>
<comment type="caution">
    <text evidence="7">The sequence shown here is derived from an EMBL/GenBank/DDBJ whole genome shotgun (WGS) entry which is preliminary data.</text>
</comment>
<dbReference type="OrthoDB" id="438211at2759"/>
<feature type="transmembrane region" description="Helical" evidence="6">
    <location>
        <begin position="142"/>
        <end position="162"/>
    </location>
</feature>
<reference evidence="7 8" key="1">
    <citation type="journal article" date="2017" name="Nat. Ecol. Evol.">
        <title>Scallop genome provides insights into evolution of bilaterian karyotype and development.</title>
        <authorList>
            <person name="Wang S."/>
            <person name="Zhang J."/>
            <person name="Jiao W."/>
            <person name="Li J."/>
            <person name="Xun X."/>
            <person name="Sun Y."/>
            <person name="Guo X."/>
            <person name="Huan P."/>
            <person name="Dong B."/>
            <person name="Zhang L."/>
            <person name="Hu X."/>
            <person name="Sun X."/>
            <person name="Wang J."/>
            <person name="Zhao C."/>
            <person name="Wang Y."/>
            <person name="Wang D."/>
            <person name="Huang X."/>
            <person name="Wang R."/>
            <person name="Lv J."/>
            <person name="Li Y."/>
            <person name="Zhang Z."/>
            <person name="Liu B."/>
            <person name="Lu W."/>
            <person name="Hui Y."/>
            <person name="Liang J."/>
            <person name="Zhou Z."/>
            <person name="Hou R."/>
            <person name="Li X."/>
            <person name="Liu Y."/>
            <person name="Li H."/>
            <person name="Ning X."/>
            <person name="Lin Y."/>
            <person name="Zhao L."/>
            <person name="Xing Q."/>
            <person name="Dou J."/>
            <person name="Li Y."/>
            <person name="Mao J."/>
            <person name="Guo H."/>
            <person name="Dou H."/>
            <person name="Li T."/>
            <person name="Mu C."/>
            <person name="Jiang W."/>
            <person name="Fu Q."/>
            <person name="Fu X."/>
            <person name="Miao Y."/>
            <person name="Liu J."/>
            <person name="Yu Q."/>
            <person name="Li R."/>
            <person name="Liao H."/>
            <person name="Li X."/>
            <person name="Kong Y."/>
            <person name="Jiang Z."/>
            <person name="Chourrout D."/>
            <person name="Li R."/>
            <person name="Bao Z."/>
        </authorList>
    </citation>
    <scope>NUCLEOTIDE SEQUENCE [LARGE SCALE GENOMIC DNA]</scope>
    <source>
        <strain evidence="7 8">PY_sf001</strain>
    </source>
</reference>
<feature type="transmembrane region" description="Helical" evidence="6">
    <location>
        <begin position="212"/>
        <end position="234"/>
    </location>
</feature>
<keyword evidence="2 6" id="KW-0812">Transmembrane</keyword>
<dbReference type="Pfam" id="PF00335">
    <property type="entry name" value="Tetraspanin"/>
    <property type="match status" value="1"/>
</dbReference>
<evidence type="ECO:0000256" key="5">
    <source>
        <dbReference type="SAM" id="MobiDB-lite"/>
    </source>
</evidence>
<evidence type="ECO:0000256" key="3">
    <source>
        <dbReference type="ARBA" id="ARBA00022989"/>
    </source>
</evidence>
<feature type="compositionally biased region" description="Polar residues" evidence="5">
    <location>
        <begin position="14"/>
        <end position="30"/>
    </location>
</feature>
<dbReference type="Gene3D" id="1.10.1450.10">
    <property type="entry name" value="Tetraspanin"/>
    <property type="match status" value="1"/>
</dbReference>
<keyword evidence="3 6" id="KW-1133">Transmembrane helix</keyword>
<evidence type="ECO:0000256" key="4">
    <source>
        <dbReference type="ARBA" id="ARBA00023136"/>
    </source>
</evidence>
<feature type="compositionally biased region" description="Basic residues" evidence="5">
    <location>
        <begin position="95"/>
        <end position="110"/>
    </location>
</feature>
<dbReference type="GO" id="GO:0005886">
    <property type="term" value="C:plasma membrane"/>
    <property type="evidence" value="ECO:0007669"/>
    <property type="project" value="TreeGrafter"/>
</dbReference>
<proteinExistence type="predicted"/>
<accession>A0A210PUN1</accession>
<dbReference type="Proteomes" id="UP000242188">
    <property type="component" value="Unassembled WGS sequence"/>
</dbReference>
<dbReference type="PRINTS" id="PR00259">
    <property type="entry name" value="TMFOUR"/>
</dbReference>
<protein>
    <submittedName>
        <fullName evidence="7">Tetraspanin-1</fullName>
    </submittedName>
</protein>
<evidence type="ECO:0000256" key="2">
    <source>
        <dbReference type="ARBA" id="ARBA00022692"/>
    </source>
</evidence>
<feature type="region of interest" description="Disordered" evidence="5">
    <location>
        <begin position="1"/>
        <end position="61"/>
    </location>
</feature>
<dbReference type="STRING" id="6573.A0A210PUN1"/>
<feature type="transmembrane region" description="Helical" evidence="6">
    <location>
        <begin position="182"/>
        <end position="206"/>
    </location>
</feature>
<evidence type="ECO:0000313" key="7">
    <source>
        <dbReference type="EMBL" id="OWF40211.1"/>
    </source>
</evidence>
<dbReference type="InterPro" id="IPR008952">
    <property type="entry name" value="Tetraspanin_EC2_sf"/>
</dbReference>
<name>A0A210PUN1_MIZYE</name>
<dbReference type="EMBL" id="NEDP02005480">
    <property type="protein sequence ID" value="OWF40211.1"/>
    <property type="molecule type" value="Genomic_DNA"/>
</dbReference>
<dbReference type="PANTHER" id="PTHR19282:SF544">
    <property type="entry name" value="TETRASPANIN"/>
    <property type="match status" value="1"/>
</dbReference>
<keyword evidence="8" id="KW-1185">Reference proteome</keyword>
<feature type="region of interest" description="Disordered" evidence="5">
    <location>
        <begin position="86"/>
        <end position="113"/>
    </location>
</feature>